<dbReference type="InterPro" id="IPR000792">
    <property type="entry name" value="Tscrpt_reg_LuxR_C"/>
</dbReference>
<evidence type="ECO:0000259" key="4">
    <source>
        <dbReference type="PROSITE" id="PS50110"/>
    </source>
</evidence>
<dbReference type="InterPro" id="IPR011006">
    <property type="entry name" value="CheY-like_superfamily"/>
</dbReference>
<accession>A0A9W6UIY8</accession>
<dbReference type="AlphaFoldDB" id="A0A9W6UIY8"/>
<dbReference type="CDD" id="cd19930">
    <property type="entry name" value="REC_DesR-like"/>
    <property type="match status" value="1"/>
</dbReference>
<feature type="domain" description="HTH luxR-type" evidence="3">
    <location>
        <begin position="179"/>
        <end position="244"/>
    </location>
</feature>
<dbReference type="PROSITE" id="PS50110">
    <property type="entry name" value="RESPONSE_REGULATORY"/>
    <property type="match status" value="1"/>
</dbReference>
<keyword evidence="2" id="KW-0597">Phosphoprotein</keyword>
<evidence type="ECO:0000313" key="6">
    <source>
        <dbReference type="Proteomes" id="UP001165092"/>
    </source>
</evidence>
<comment type="caution">
    <text evidence="5">The sequence shown here is derived from an EMBL/GenBank/DDBJ whole genome shotgun (WGS) entry which is preliminary data.</text>
</comment>
<dbReference type="SUPFAM" id="SSF46894">
    <property type="entry name" value="C-terminal effector domain of the bipartite response regulators"/>
    <property type="match status" value="1"/>
</dbReference>
<feature type="modified residue" description="4-aspartylphosphate" evidence="2">
    <location>
        <position position="99"/>
    </location>
</feature>
<dbReference type="SUPFAM" id="SSF52172">
    <property type="entry name" value="CheY-like"/>
    <property type="match status" value="1"/>
</dbReference>
<dbReference type="GO" id="GO:0003677">
    <property type="term" value="F:DNA binding"/>
    <property type="evidence" value="ECO:0007669"/>
    <property type="project" value="UniProtKB-KW"/>
</dbReference>
<proteinExistence type="predicted"/>
<dbReference type="GO" id="GO:0000160">
    <property type="term" value="P:phosphorelay signal transduction system"/>
    <property type="evidence" value="ECO:0007669"/>
    <property type="project" value="InterPro"/>
</dbReference>
<dbReference type="PROSITE" id="PS50043">
    <property type="entry name" value="HTH_LUXR_2"/>
    <property type="match status" value="1"/>
</dbReference>
<protein>
    <submittedName>
        <fullName evidence="5">DNA-binding response regulator</fullName>
    </submittedName>
</protein>
<gene>
    <name evidence="5" type="ORF">Nans01_18610</name>
</gene>
<dbReference type="CDD" id="cd06170">
    <property type="entry name" value="LuxR_C_like"/>
    <property type="match status" value="1"/>
</dbReference>
<evidence type="ECO:0000259" key="3">
    <source>
        <dbReference type="PROSITE" id="PS50043"/>
    </source>
</evidence>
<dbReference type="Proteomes" id="UP001165092">
    <property type="component" value="Unassembled WGS sequence"/>
</dbReference>
<dbReference type="SMART" id="SM00448">
    <property type="entry name" value="REC"/>
    <property type="match status" value="1"/>
</dbReference>
<keyword evidence="1 5" id="KW-0238">DNA-binding</keyword>
<organism evidence="5 6">
    <name type="scientific">Nocardiopsis ansamitocini</name>
    <dbReference type="NCBI Taxonomy" id="1670832"/>
    <lineage>
        <taxon>Bacteria</taxon>
        <taxon>Bacillati</taxon>
        <taxon>Actinomycetota</taxon>
        <taxon>Actinomycetes</taxon>
        <taxon>Streptosporangiales</taxon>
        <taxon>Nocardiopsidaceae</taxon>
        <taxon>Nocardiopsis</taxon>
    </lineage>
</organism>
<dbReference type="EMBL" id="BSQG01000002">
    <property type="protein sequence ID" value="GLU47510.1"/>
    <property type="molecule type" value="Genomic_DNA"/>
</dbReference>
<dbReference type="Pfam" id="PF00196">
    <property type="entry name" value="GerE"/>
    <property type="match status" value="1"/>
</dbReference>
<dbReference type="SMART" id="SM00421">
    <property type="entry name" value="HTH_LUXR"/>
    <property type="match status" value="1"/>
</dbReference>
<dbReference type="InterPro" id="IPR001789">
    <property type="entry name" value="Sig_transdc_resp-reg_receiver"/>
</dbReference>
<name>A0A9W6UIY8_9ACTN</name>
<dbReference type="PANTHER" id="PTHR43214">
    <property type="entry name" value="TWO-COMPONENT RESPONSE REGULATOR"/>
    <property type="match status" value="1"/>
</dbReference>
<evidence type="ECO:0000313" key="5">
    <source>
        <dbReference type="EMBL" id="GLU47510.1"/>
    </source>
</evidence>
<evidence type="ECO:0000256" key="1">
    <source>
        <dbReference type="ARBA" id="ARBA00023125"/>
    </source>
</evidence>
<feature type="domain" description="Response regulatory" evidence="4">
    <location>
        <begin position="48"/>
        <end position="164"/>
    </location>
</feature>
<dbReference type="InterPro" id="IPR016032">
    <property type="entry name" value="Sig_transdc_resp-reg_C-effctor"/>
</dbReference>
<dbReference type="Gene3D" id="3.40.50.2300">
    <property type="match status" value="1"/>
</dbReference>
<dbReference type="PROSITE" id="PS00622">
    <property type="entry name" value="HTH_LUXR_1"/>
    <property type="match status" value="1"/>
</dbReference>
<dbReference type="PANTHER" id="PTHR43214:SF42">
    <property type="entry name" value="TRANSCRIPTIONAL REGULATORY PROTEIN DESR"/>
    <property type="match status" value="1"/>
</dbReference>
<dbReference type="PRINTS" id="PR00038">
    <property type="entry name" value="HTHLUXR"/>
</dbReference>
<sequence length="246" mass="25448">MRADACGKAVVPVPGARPPLPVSCGVPDAYADHVTELSENSPPAGRMKVVLADDEHLVRGAIAALLGLEEDIEIAAQVGRGDLVLAAVREHDADIAVLDIEMPGAGGLEVADDLRTAAPGCGVLILTSFGRPGYLRRALSSGARGFLAKDAPVDQLVGAIRKVHAGGRYIDSELAAAAMTAGESPLTEREADVLRAAVDGSSAAKIARALHLSEGTVRNYLSNAIAKTGTDNRMSAIRTAQDMGWL</sequence>
<dbReference type="Pfam" id="PF00072">
    <property type="entry name" value="Response_reg"/>
    <property type="match status" value="1"/>
</dbReference>
<dbReference type="GO" id="GO:0006355">
    <property type="term" value="P:regulation of DNA-templated transcription"/>
    <property type="evidence" value="ECO:0007669"/>
    <property type="project" value="InterPro"/>
</dbReference>
<dbReference type="InterPro" id="IPR039420">
    <property type="entry name" value="WalR-like"/>
</dbReference>
<keyword evidence="6" id="KW-1185">Reference proteome</keyword>
<reference evidence="5" key="1">
    <citation type="submission" date="2023-02" db="EMBL/GenBank/DDBJ databases">
        <title>Nocardiopsis ansamitocini NBRC 112285.</title>
        <authorList>
            <person name="Ichikawa N."/>
            <person name="Sato H."/>
            <person name="Tonouchi N."/>
        </authorList>
    </citation>
    <scope>NUCLEOTIDE SEQUENCE</scope>
    <source>
        <strain evidence="5">NBRC 112285</strain>
    </source>
</reference>
<evidence type="ECO:0000256" key="2">
    <source>
        <dbReference type="PROSITE-ProRule" id="PRU00169"/>
    </source>
</evidence>